<dbReference type="GO" id="GO:0005739">
    <property type="term" value="C:mitochondrion"/>
    <property type="evidence" value="ECO:0007669"/>
    <property type="project" value="TreeGrafter"/>
</dbReference>
<dbReference type="AlphaFoldDB" id="A0A1I8G5K2"/>
<evidence type="ECO:0000259" key="4">
    <source>
        <dbReference type="Pfam" id="PF13336"/>
    </source>
</evidence>
<organism evidence="5 6">
    <name type="scientific">Macrostomum lignano</name>
    <dbReference type="NCBI Taxonomy" id="282301"/>
    <lineage>
        <taxon>Eukaryota</taxon>
        <taxon>Metazoa</taxon>
        <taxon>Spiralia</taxon>
        <taxon>Lophotrochozoa</taxon>
        <taxon>Platyhelminthes</taxon>
        <taxon>Rhabditophora</taxon>
        <taxon>Macrostomorpha</taxon>
        <taxon>Macrostomida</taxon>
        <taxon>Macrostomidae</taxon>
        <taxon>Macrostomum</taxon>
    </lineage>
</organism>
<dbReference type="PANTHER" id="PTHR21432">
    <property type="entry name" value="ACETYL-COA HYDROLASE-RELATED"/>
    <property type="match status" value="1"/>
</dbReference>
<comment type="similarity">
    <text evidence="1">Belongs to the acetyl-CoA hydrolase/transferase family.</text>
</comment>
<dbReference type="Pfam" id="PF02550">
    <property type="entry name" value="AcetylCoA_hydro"/>
    <property type="match status" value="1"/>
</dbReference>
<evidence type="ECO:0000313" key="5">
    <source>
        <dbReference type="Proteomes" id="UP000095280"/>
    </source>
</evidence>
<evidence type="ECO:0000256" key="2">
    <source>
        <dbReference type="ARBA" id="ARBA00022679"/>
    </source>
</evidence>
<dbReference type="InterPro" id="IPR046433">
    <property type="entry name" value="ActCoA_hydro"/>
</dbReference>
<dbReference type="Gene3D" id="3.40.1080.20">
    <property type="entry name" value="Acetyl-CoA hydrolase/transferase C-terminal domain"/>
    <property type="match status" value="1"/>
</dbReference>
<dbReference type="InterPro" id="IPR003702">
    <property type="entry name" value="ActCoA_hydro_N"/>
</dbReference>
<protein>
    <submittedName>
        <fullName evidence="6">Acetyl-CoA hydrolase</fullName>
    </submittedName>
</protein>
<dbReference type="InterPro" id="IPR026888">
    <property type="entry name" value="AcetylCoA_hyd_C"/>
</dbReference>
<feature type="domain" description="Acetyl-CoA hydrolase/transferase C-terminal" evidence="4">
    <location>
        <begin position="438"/>
        <end position="497"/>
    </location>
</feature>
<feature type="domain" description="Acetyl-CoA hydrolase/transferase C-terminal" evidence="4">
    <location>
        <begin position="325"/>
        <end position="429"/>
    </location>
</feature>
<reference evidence="6" key="1">
    <citation type="submission" date="2016-11" db="UniProtKB">
        <authorList>
            <consortium name="WormBaseParasite"/>
        </authorList>
    </citation>
    <scope>IDENTIFICATION</scope>
</reference>
<name>A0A1I8G5K2_9PLAT</name>
<evidence type="ECO:0000259" key="3">
    <source>
        <dbReference type="Pfam" id="PF02550"/>
    </source>
</evidence>
<evidence type="ECO:0000313" key="6">
    <source>
        <dbReference type="WBParaSite" id="maker-uti_cns_0000814-snap-gene-0.18-mRNA-1"/>
    </source>
</evidence>
<accession>A0A1I8G5K2</accession>
<dbReference type="PANTHER" id="PTHR21432:SF20">
    <property type="entry name" value="ACETYL-COA HYDROLASE"/>
    <property type="match status" value="1"/>
</dbReference>
<dbReference type="GO" id="GO:0008775">
    <property type="term" value="F:acetate CoA-transferase activity"/>
    <property type="evidence" value="ECO:0007669"/>
    <property type="project" value="InterPro"/>
</dbReference>
<dbReference type="Gene3D" id="3.30.750.70">
    <property type="entry name" value="4-hydroxybutyrate coenzyme like domains"/>
    <property type="match status" value="1"/>
</dbReference>
<keyword evidence="5" id="KW-1185">Reference proteome</keyword>
<dbReference type="GO" id="GO:0006083">
    <property type="term" value="P:acetate metabolic process"/>
    <property type="evidence" value="ECO:0007669"/>
    <property type="project" value="InterPro"/>
</dbReference>
<sequence length="508" mass="55490">MTSRLLLKVVSNCAASSLPLLTNRCRGFAHRLSRWSHTYASTLHTQQEPFHPIPNKYPVWLNADQVFDKLLDSNQKIFIHGGAATPAHLIERMVEAGKRRQLSNIGLIHIHTEGEAPYNEPDCDGIFRSNSLFTSSNCRSAIQAGRADFTPIFLSEIPLLFRRGFVQLDVALIMVTPPDRHGFCSLGPSVDCTRAAIQNARYIVAQVNPKLPRTRGDASIHCSHIDCMVHMPQPMHELAGREINPEEQKIGKLIADNLVANGATLQTGIGSIPDAVLGSLTEHKELGVHTEMFSDGVVDLTEAGAITNSRKKIKPGKIVTGFVIGTNKVFNFIDDNAMVELCDIQFVNQVSVINLNPRVTAINSCIEIDLTGQVVSDSIGSRIYSGVGGQMDFIRGAALSTDGLGVPIIALQSATKKGGSKIVPFIKEDPQSQLKLITKLIHSTVPGAGVVTTRAHVHYVVTEYGIAQLWGKNLRQRAHHLVQIAHPDHREALEKAAYERLGCMPSAD</sequence>
<feature type="domain" description="Acetyl-CoA hydrolase/transferase N-terminal" evidence="3">
    <location>
        <begin position="77"/>
        <end position="230"/>
    </location>
</feature>
<keyword evidence="2" id="KW-0808">Transferase</keyword>
<proteinExistence type="inferred from homology"/>
<dbReference type="Pfam" id="PF13336">
    <property type="entry name" value="AcetylCoA_hyd_C"/>
    <property type="match status" value="2"/>
</dbReference>
<dbReference type="Proteomes" id="UP000095280">
    <property type="component" value="Unplaced"/>
</dbReference>
<dbReference type="InterPro" id="IPR037171">
    <property type="entry name" value="NagB/RpiA_transferase-like"/>
</dbReference>
<evidence type="ECO:0000256" key="1">
    <source>
        <dbReference type="ARBA" id="ARBA00009632"/>
    </source>
</evidence>
<dbReference type="InterPro" id="IPR038460">
    <property type="entry name" value="AcetylCoA_hyd_C_sf"/>
</dbReference>
<dbReference type="Gene3D" id="3.40.1080.10">
    <property type="entry name" value="Glutaconate Coenzyme A-transferase"/>
    <property type="match status" value="1"/>
</dbReference>
<dbReference type="SUPFAM" id="SSF100950">
    <property type="entry name" value="NagB/RpiA/CoA transferase-like"/>
    <property type="match status" value="2"/>
</dbReference>
<dbReference type="WBParaSite" id="maker-uti_cns_0000814-snap-gene-0.18-mRNA-1">
    <property type="protein sequence ID" value="maker-uti_cns_0000814-snap-gene-0.18-mRNA-1"/>
    <property type="gene ID" value="maker-uti_cns_0000814-snap-gene-0.18"/>
</dbReference>